<reference evidence="2 3" key="1">
    <citation type="journal article" date="2019" name="Sci. Rep.">
        <title>Orb-weaving spider Araneus ventricosus genome elucidates the spidroin gene catalogue.</title>
        <authorList>
            <person name="Kono N."/>
            <person name="Nakamura H."/>
            <person name="Ohtoshi R."/>
            <person name="Moran D.A.P."/>
            <person name="Shinohara A."/>
            <person name="Yoshida Y."/>
            <person name="Fujiwara M."/>
            <person name="Mori M."/>
            <person name="Tomita M."/>
            <person name="Arakawa K."/>
        </authorList>
    </citation>
    <scope>NUCLEOTIDE SEQUENCE [LARGE SCALE GENOMIC DNA]</scope>
</reference>
<evidence type="ECO:0000313" key="2">
    <source>
        <dbReference type="EMBL" id="GBM44866.1"/>
    </source>
</evidence>
<feature type="compositionally biased region" description="Acidic residues" evidence="1">
    <location>
        <begin position="273"/>
        <end position="285"/>
    </location>
</feature>
<feature type="region of interest" description="Disordered" evidence="1">
    <location>
        <begin position="266"/>
        <end position="306"/>
    </location>
</feature>
<comment type="caution">
    <text evidence="2">The sequence shown here is derived from an EMBL/GenBank/DDBJ whole genome shotgun (WGS) entry which is preliminary data.</text>
</comment>
<evidence type="ECO:0000313" key="3">
    <source>
        <dbReference type="Proteomes" id="UP000499080"/>
    </source>
</evidence>
<proteinExistence type="predicted"/>
<dbReference type="Proteomes" id="UP000499080">
    <property type="component" value="Unassembled WGS sequence"/>
</dbReference>
<name>A0A4Y2FWH6_ARAVE</name>
<dbReference type="EMBL" id="BGPR01001080">
    <property type="protein sequence ID" value="GBM44866.1"/>
    <property type="molecule type" value="Genomic_DNA"/>
</dbReference>
<protein>
    <submittedName>
        <fullName evidence="2">Uncharacterized protein</fullName>
    </submittedName>
</protein>
<evidence type="ECO:0000256" key="1">
    <source>
        <dbReference type="SAM" id="MobiDB-lite"/>
    </source>
</evidence>
<gene>
    <name evidence="2" type="ORF">AVEN_157094_1</name>
</gene>
<accession>A0A4Y2FWH6</accession>
<dbReference type="AlphaFoldDB" id="A0A4Y2FWH6"/>
<organism evidence="2 3">
    <name type="scientific">Araneus ventricosus</name>
    <name type="common">Orbweaver spider</name>
    <name type="synonym">Epeira ventricosa</name>
    <dbReference type="NCBI Taxonomy" id="182803"/>
    <lineage>
        <taxon>Eukaryota</taxon>
        <taxon>Metazoa</taxon>
        <taxon>Ecdysozoa</taxon>
        <taxon>Arthropoda</taxon>
        <taxon>Chelicerata</taxon>
        <taxon>Arachnida</taxon>
        <taxon>Araneae</taxon>
        <taxon>Araneomorphae</taxon>
        <taxon>Entelegynae</taxon>
        <taxon>Araneoidea</taxon>
        <taxon>Araneidae</taxon>
        <taxon>Araneus</taxon>
    </lineage>
</organism>
<keyword evidence="3" id="KW-1185">Reference proteome</keyword>
<sequence>MEPQPGNPAAGEGFCKRVLVESISKSEFQGRKLNELFHMRPRYFKQFNNRSDLIKMKRGRELSSDTCLINTARPQETNTLFRRPEQAQGFVPQQVPHLFRPIVSEWRPWQEAASSTFRKPEELRICEPSVAYPGTWNANPGQSEGDLFNGNENQNSDQFEGADVIFNEIENENSDQSEGADVIFNEIENENSDQSEGADVIFNGIENENSDQSEGADVIFNGIENENSDQFEGTDDVNDEYGSEELNRELENINVQWCMENGFYAQRGSETPIPDEDDESEAERENDEKENNETDEGPEDASPAGTIYEISILLYHF</sequence>